<dbReference type="EMBL" id="CP003539">
    <property type="protein sequence ID" value="AFX99118.1"/>
    <property type="molecule type" value="Genomic_DNA"/>
</dbReference>
<evidence type="ECO:0000313" key="1">
    <source>
        <dbReference type="EMBL" id="AFX99118.1"/>
    </source>
</evidence>
<organism evidence="1 2">
    <name type="scientific">Candidatus Endolissoclinum faulkneri L2</name>
    <dbReference type="NCBI Taxonomy" id="1193729"/>
    <lineage>
        <taxon>Bacteria</taxon>
        <taxon>Pseudomonadati</taxon>
        <taxon>Pseudomonadota</taxon>
        <taxon>Alphaproteobacteria</taxon>
        <taxon>Rhodospirillales</taxon>
        <taxon>Rhodospirillaceae</taxon>
        <taxon>Candidatus Endolissoclinum</taxon>
    </lineage>
</organism>
<accession>K7Z4Z4</accession>
<reference evidence="1 2" key="1">
    <citation type="journal article" date="2012" name="Proc. Natl. Acad. Sci. U.S.A.">
        <title>Genome streamlining and chemical defense in a coral reef symbiosis.</title>
        <authorList>
            <person name="Kwan J.C."/>
            <person name="Donia M.S."/>
            <person name="Han A.W."/>
            <person name="Hirose E."/>
            <person name="Haygood M.G."/>
            <person name="Schmidt E.W."/>
        </authorList>
    </citation>
    <scope>NUCLEOTIDE SEQUENCE [LARGE SCALE GENOMIC DNA]</scope>
    <source>
        <strain evidence="1 2">L2</strain>
    </source>
</reference>
<name>K7Z4Z4_9PROT</name>
<dbReference type="Proteomes" id="UP000010077">
    <property type="component" value="Chromosome"/>
</dbReference>
<evidence type="ECO:0000313" key="2">
    <source>
        <dbReference type="Proteomes" id="UP000010077"/>
    </source>
</evidence>
<dbReference type="AlphaFoldDB" id="K7Z4Z4"/>
<sequence>MILSKVAYKLPLYCIHEVIKINMNIIKFHKTMYRQLKLRCLYK</sequence>
<dbReference type="HOGENOM" id="CLU_3231083_0_0_5"/>
<keyword evidence="2" id="KW-1185">Reference proteome</keyword>
<proteinExistence type="predicted"/>
<dbReference type="KEGG" id="thal:A1OE_935"/>
<gene>
    <name evidence="1" type="ORF">A1OE_935</name>
</gene>
<protein>
    <submittedName>
        <fullName evidence="1">Uncharacterized protein</fullName>
    </submittedName>
</protein>